<dbReference type="Gene3D" id="3.20.20.30">
    <property type="entry name" value="Luciferase-like domain"/>
    <property type="match status" value="1"/>
</dbReference>
<comment type="caution">
    <text evidence="4">The sequence shown here is derived from an EMBL/GenBank/DDBJ whole genome shotgun (WGS) entry which is preliminary data.</text>
</comment>
<dbReference type="InterPro" id="IPR036661">
    <property type="entry name" value="Luciferase-like_sf"/>
</dbReference>
<keyword evidence="2" id="KW-0503">Monooxygenase</keyword>
<dbReference type="GO" id="GO:0016705">
    <property type="term" value="F:oxidoreductase activity, acting on paired donors, with incorporation or reduction of molecular oxygen"/>
    <property type="evidence" value="ECO:0007669"/>
    <property type="project" value="InterPro"/>
</dbReference>
<dbReference type="Pfam" id="PF00296">
    <property type="entry name" value="Bac_luciferase"/>
    <property type="match status" value="1"/>
</dbReference>
<dbReference type="PANTHER" id="PTHR30137:SF8">
    <property type="entry name" value="BLR5498 PROTEIN"/>
    <property type="match status" value="1"/>
</dbReference>
<dbReference type="InterPro" id="IPR050766">
    <property type="entry name" value="Bact_Lucif_Oxidored"/>
</dbReference>
<keyword evidence="5" id="KW-1185">Reference proteome</keyword>
<dbReference type="EMBL" id="JALGAR010000001">
    <property type="protein sequence ID" value="MCI4657479.1"/>
    <property type="molecule type" value="Genomic_DNA"/>
</dbReference>
<dbReference type="GO" id="GO:0004497">
    <property type="term" value="F:monooxygenase activity"/>
    <property type="evidence" value="ECO:0007669"/>
    <property type="project" value="UniProtKB-KW"/>
</dbReference>
<protein>
    <submittedName>
        <fullName evidence="4">LLM class flavin-dependent oxidoreductase</fullName>
    </submittedName>
</protein>
<evidence type="ECO:0000256" key="1">
    <source>
        <dbReference type="ARBA" id="ARBA00023002"/>
    </source>
</evidence>
<name>A0AA41QU24_9MICO</name>
<evidence type="ECO:0000313" key="4">
    <source>
        <dbReference type="EMBL" id="MCI4657479.1"/>
    </source>
</evidence>
<dbReference type="Proteomes" id="UP001165341">
    <property type="component" value="Unassembled WGS sequence"/>
</dbReference>
<dbReference type="PANTHER" id="PTHR30137">
    <property type="entry name" value="LUCIFERASE-LIKE MONOOXYGENASE"/>
    <property type="match status" value="1"/>
</dbReference>
<dbReference type="AlphaFoldDB" id="A0AA41QU24"/>
<dbReference type="InterPro" id="IPR022290">
    <property type="entry name" value="LLM_Atu2307-like"/>
</dbReference>
<evidence type="ECO:0000259" key="3">
    <source>
        <dbReference type="Pfam" id="PF00296"/>
    </source>
</evidence>
<evidence type="ECO:0000256" key="2">
    <source>
        <dbReference type="ARBA" id="ARBA00023033"/>
    </source>
</evidence>
<dbReference type="NCBIfam" id="TIGR03858">
    <property type="entry name" value="LLM_2I7G"/>
    <property type="match status" value="1"/>
</dbReference>
<accession>A0AA41QU24</accession>
<evidence type="ECO:0000313" key="5">
    <source>
        <dbReference type="Proteomes" id="UP001165341"/>
    </source>
</evidence>
<reference evidence="4" key="1">
    <citation type="submission" date="2022-03" db="EMBL/GenBank/DDBJ databases">
        <title>Cryobacterium sp. nov. strain ZS14-85, isolated from Antarctic soil.</title>
        <authorList>
            <person name="Li J."/>
            <person name="Niu G."/>
        </authorList>
    </citation>
    <scope>NUCLEOTIDE SEQUENCE</scope>
    <source>
        <strain evidence="4">ZS14-85</strain>
    </source>
</reference>
<dbReference type="GO" id="GO:0005829">
    <property type="term" value="C:cytosol"/>
    <property type="evidence" value="ECO:0007669"/>
    <property type="project" value="TreeGrafter"/>
</dbReference>
<dbReference type="RefSeq" id="WP_243011379.1">
    <property type="nucleotide sequence ID" value="NZ_JALGAR010000001.1"/>
</dbReference>
<dbReference type="InterPro" id="IPR011251">
    <property type="entry name" value="Luciferase-like_dom"/>
</dbReference>
<dbReference type="SUPFAM" id="SSF51679">
    <property type="entry name" value="Bacterial luciferase-like"/>
    <property type="match status" value="1"/>
</dbReference>
<proteinExistence type="predicted"/>
<organism evidence="4 5">
    <name type="scientific">Cryobacterium zhongshanensis</name>
    <dbReference type="NCBI Taxonomy" id="2928153"/>
    <lineage>
        <taxon>Bacteria</taxon>
        <taxon>Bacillati</taxon>
        <taxon>Actinomycetota</taxon>
        <taxon>Actinomycetes</taxon>
        <taxon>Micrococcales</taxon>
        <taxon>Microbacteriaceae</taxon>
        <taxon>Cryobacterium</taxon>
    </lineage>
</organism>
<gene>
    <name evidence="4" type="ORF">MQH31_06600</name>
</gene>
<feature type="domain" description="Luciferase-like" evidence="3">
    <location>
        <begin position="21"/>
        <end position="307"/>
    </location>
</feature>
<sequence>MAQEIQLGLDTFGDVTWDADGAPLHHAQVLRNVVAEGVLAEQVGLDFFGIGEHHRTDFAVSAPEVVLAAIAGQTTRIRLGSAVTVLSSDDPVRVFERFATLDGLSNGRAEVILGRGSFTESFPLFGLDLGDYEQLFEEKLNLFSELLKEEPVTWAGATRAGLTDQSVYPPTESGSIRTWIGVGGSPQSVVRAAHYGLPLMLAIIGGSPLAFAPLVELYHRALGEFKRPTQPIGEHSPGYVAETDAQAREEMWPHYAAMQERIGRERGWGPVSREQFEHDAGPDGALFVGSPETVAAKIVATAQGLGLSRFDLKYSIGTLSHERLMTSIELYGTRVAPLVRDALG</sequence>
<keyword evidence="1" id="KW-0560">Oxidoreductase</keyword>